<dbReference type="GO" id="GO:0030956">
    <property type="term" value="C:glutamyl-tRNA(Gln) amidotransferase complex"/>
    <property type="evidence" value="ECO:0007669"/>
    <property type="project" value="InterPro"/>
</dbReference>
<dbReference type="PANTHER" id="PTHR11895:SF151">
    <property type="entry name" value="GLUTAMYL-TRNA(GLN) AMIDOTRANSFERASE SUBUNIT A"/>
    <property type="match status" value="1"/>
</dbReference>
<dbReference type="EMBL" id="JPME01000007">
    <property type="protein sequence ID" value="KEZ91094.1"/>
    <property type="molecule type" value="Genomic_DNA"/>
</dbReference>
<evidence type="ECO:0000259" key="7">
    <source>
        <dbReference type="Pfam" id="PF01425"/>
    </source>
</evidence>
<keyword evidence="2 6" id="KW-0547">Nucleotide-binding</keyword>
<evidence type="ECO:0000256" key="6">
    <source>
        <dbReference type="HAMAP-Rule" id="MF_00120"/>
    </source>
</evidence>
<dbReference type="InterPro" id="IPR004412">
    <property type="entry name" value="GatA"/>
</dbReference>
<dbReference type="Proteomes" id="UP000028525">
    <property type="component" value="Unassembled WGS sequence"/>
</dbReference>
<dbReference type="Gene3D" id="3.90.1300.10">
    <property type="entry name" value="Amidase signature (AS) domain"/>
    <property type="match status" value="1"/>
</dbReference>
<proteinExistence type="inferred from homology"/>
<keyword evidence="1 6" id="KW-0436">Ligase</keyword>
<comment type="function">
    <text evidence="5 6">Allows the formation of correctly charged Gln-tRNA(Gln) through the transamidation of misacylated Glu-tRNA(Gln) in organisms which lack glutaminyl-tRNA synthetase. The reaction takes place in the presence of glutamine and ATP through an activated gamma-phospho-Glu-tRNA(Gln).</text>
</comment>
<dbReference type="HAMAP" id="MF_00120">
    <property type="entry name" value="GatA"/>
    <property type="match status" value="1"/>
</dbReference>
<keyword evidence="8" id="KW-0808">Transferase</keyword>
<keyword evidence="3 6" id="KW-0067">ATP-binding</keyword>
<dbReference type="STRING" id="29354.IO98_04870"/>
<evidence type="ECO:0000256" key="2">
    <source>
        <dbReference type="ARBA" id="ARBA00022741"/>
    </source>
</evidence>
<evidence type="ECO:0000256" key="1">
    <source>
        <dbReference type="ARBA" id="ARBA00022598"/>
    </source>
</evidence>
<dbReference type="InterPro" id="IPR023631">
    <property type="entry name" value="Amidase_dom"/>
</dbReference>
<comment type="similarity">
    <text evidence="6">Belongs to the amidase family. GatA subfamily.</text>
</comment>
<dbReference type="PANTHER" id="PTHR11895">
    <property type="entry name" value="TRANSAMIDASE"/>
    <property type="match status" value="1"/>
</dbReference>
<evidence type="ECO:0000313" key="8">
    <source>
        <dbReference type="EMBL" id="KEZ91094.1"/>
    </source>
</evidence>
<dbReference type="GO" id="GO:0006412">
    <property type="term" value="P:translation"/>
    <property type="evidence" value="ECO:0007669"/>
    <property type="project" value="UniProtKB-UniRule"/>
</dbReference>
<accession>A0A084JQ60</accession>
<evidence type="ECO:0000313" key="9">
    <source>
        <dbReference type="Proteomes" id="UP000028525"/>
    </source>
</evidence>
<dbReference type="NCBIfam" id="TIGR00132">
    <property type="entry name" value="gatA"/>
    <property type="match status" value="1"/>
</dbReference>
<feature type="active site" description="Charge relay system" evidence="6">
    <location>
        <position position="157"/>
    </location>
</feature>
<dbReference type="GO" id="GO:0050567">
    <property type="term" value="F:glutaminyl-tRNA synthase (glutamine-hydrolyzing) activity"/>
    <property type="evidence" value="ECO:0007669"/>
    <property type="project" value="UniProtKB-UniRule"/>
</dbReference>
<dbReference type="InterPro" id="IPR000120">
    <property type="entry name" value="Amidase"/>
</dbReference>
<sequence>MTAKEILSLTAVQLGKKIKDGEVTSVEAVKAVLDQIKAMEPLLNSFVTIEEEKALEQAEEVQKRIEAGELTGPLAGVPVAVKDNICIDGMKTTCSSKILWDFVPTYTATAVENLKRSGAVILGKTNMDEFAMGSTTETSAYGATRNPWNPDHVPGGSSGGSCAAVAAAECFYALGSDTGGSIRQPASFCGVTGLKPTYGTISRYGLIAYGSSLDQIGPVAKDVTDCAAVLEVLASHDEKDSTSVERKDCDFTEALRDDVKGMRIGIPADYLGEGLDLEVREAVLKAARILEEKGAILETFDLGMVEYAIPAYYVIASAEASSNLSRFDGVKYGYRAKEYDGLHGMYKKSRSQGFGPEVKRRIMLGSFVLSSGYYDAYYLKALKTKALIKKAFDEAFSKYDVILGPASPSTAPKLGESLSDPLKMYLGDIYTISVNLAGLPGLTVPCGKDSKGLPIGVQFIGDCFKEKNIIRAGFAFEQNRSYEMPQMAADAMAGKEEK</sequence>
<dbReference type="InterPro" id="IPR036928">
    <property type="entry name" value="AS_sf"/>
</dbReference>
<dbReference type="OrthoDB" id="9811471at2"/>
<evidence type="ECO:0000256" key="5">
    <source>
        <dbReference type="ARBA" id="ARBA00025295"/>
    </source>
</evidence>
<comment type="subunit">
    <text evidence="6">Heterotrimer of A, B and C subunits.</text>
</comment>
<reference evidence="8 9" key="1">
    <citation type="submission" date="2014-07" db="EMBL/GenBank/DDBJ databases">
        <title>Draft genome of Clostridium celerecrescens 152B isolated from sediments associated with methane hydrate from Krishna Godavari basin.</title>
        <authorList>
            <person name="Honkalas V.S."/>
            <person name="Dabir A.P."/>
            <person name="Arora P."/>
            <person name="Dhakephalkar P.K."/>
        </authorList>
    </citation>
    <scope>NUCLEOTIDE SEQUENCE [LARGE SCALE GENOMIC DNA]</scope>
    <source>
        <strain evidence="8 9">152B</strain>
    </source>
</reference>
<dbReference type="GO" id="GO:0005524">
    <property type="term" value="F:ATP binding"/>
    <property type="evidence" value="ECO:0007669"/>
    <property type="project" value="UniProtKB-KW"/>
</dbReference>
<feature type="active site" description="Acyl-ester intermediate" evidence="6">
    <location>
        <position position="181"/>
    </location>
</feature>
<keyword evidence="4 6" id="KW-0648">Protein biosynthesis</keyword>
<comment type="catalytic activity">
    <reaction evidence="6">
        <text>L-glutamyl-tRNA(Gln) + L-glutamine + ATP + H2O = L-glutaminyl-tRNA(Gln) + L-glutamate + ADP + phosphate + H(+)</text>
        <dbReference type="Rhea" id="RHEA:17521"/>
        <dbReference type="Rhea" id="RHEA-COMP:9681"/>
        <dbReference type="Rhea" id="RHEA-COMP:9684"/>
        <dbReference type="ChEBI" id="CHEBI:15377"/>
        <dbReference type="ChEBI" id="CHEBI:15378"/>
        <dbReference type="ChEBI" id="CHEBI:29985"/>
        <dbReference type="ChEBI" id="CHEBI:30616"/>
        <dbReference type="ChEBI" id="CHEBI:43474"/>
        <dbReference type="ChEBI" id="CHEBI:58359"/>
        <dbReference type="ChEBI" id="CHEBI:78520"/>
        <dbReference type="ChEBI" id="CHEBI:78521"/>
        <dbReference type="ChEBI" id="CHEBI:456216"/>
        <dbReference type="EC" id="6.3.5.7"/>
    </reaction>
</comment>
<dbReference type="RefSeq" id="WP_038278493.1">
    <property type="nucleotide sequence ID" value="NZ_JPME01000007.1"/>
</dbReference>
<feature type="active site" description="Charge relay system" evidence="6">
    <location>
        <position position="82"/>
    </location>
</feature>
<keyword evidence="9" id="KW-1185">Reference proteome</keyword>
<evidence type="ECO:0000256" key="4">
    <source>
        <dbReference type="ARBA" id="ARBA00022917"/>
    </source>
</evidence>
<evidence type="ECO:0000256" key="3">
    <source>
        <dbReference type="ARBA" id="ARBA00022840"/>
    </source>
</evidence>
<dbReference type="EC" id="6.3.5.7" evidence="6"/>
<organism evidence="8 9">
    <name type="scientific">Lacrimispora celerecrescens</name>
    <dbReference type="NCBI Taxonomy" id="29354"/>
    <lineage>
        <taxon>Bacteria</taxon>
        <taxon>Bacillati</taxon>
        <taxon>Bacillota</taxon>
        <taxon>Clostridia</taxon>
        <taxon>Lachnospirales</taxon>
        <taxon>Lachnospiraceae</taxon>
        <taxon>Lacrimispora</taxon>
    </lineage>
</organism>
<dbReference type="AlphaFoldDB" id="A0A084JQ60"/>
<name>A0A084JQ60_9FIRM</name>
<comment type="caution">
    <text evidence="8">The sequence shown here is derived from an EMBL/GenBank/DDBJ whole genome shotgun (WGS) entry which is preliminary data.</text>
</comment>
<dbReference type="Pfam" id="PF01425">
    <property type="entry name" value="Amidase"/>
    <property type="match status" value="1"/>
</dbReference>
<feature type="domain" description="Amidase" evidence="7">
    <location>
        <begin position="27"/>
        <end position="469"/>
    </location>
</feature>
<protein>
    <recommendedName>
        <fullName evidence="6">Glutamyl-tRNA(Gln) amidotransferase subunit A</fullName>
        <shortName evidence="6">Glu-ADT subunit A</shortName>
        <ecNumber evidence="6">6.3.5.7</ecNumber>
    </recommendedName>
</protein>
<dbReference type="GO" id="GO:0016740">
    <property type="term" value="F:transferase activity"/>
    <property type="evidence" value="ECO:0007669"/>
    <property type="project" value="UniProtKB-KW"/>
</dbReference>
<gene>
    <name evidence="6 8" type="primary">gatA</name>
    <name evidence="8" type="ORF">IO98_04870</name>
</gene>
<dbReference type="SUPFAM" id="SSF75304">
    <property type="entry name" value="Amidase signature (AS) enzymes"/>
    <property type="match status" value="1"/>
</dbReference>